<reference evidence="4 5" key="1">
    <citation type="submission" date="2020-04" db="EMBL/GenBank/DDBJ databases">
        <title>Description of novel Gluconacetobacter.</title>
        <authorList>
            <person name="Sombolestani A."/>
        </authorList>
    </citation>
    <scope>NUCLEOTIDE SEQUENCE [LARGE SCALE GENOMIC DNA]</scope>
    <source>
        <strain evidence="4 5">LMG 27801</strain>
    </source>
</reference>
<feature type="region of interest" description="Disordered" evidence="3">
    <location>
        <begin position="14"/>
        <end position="40"/>
    </location>
</feature>
<dbReference type="NCBIfam" id="NF006452">
    <property type="entry name" value="PRK08788.1"/>
    <property type="match status" value="1"/>
</dbReference>
<gene>
    <name evidence="4" type="ORF">HLH36_05785</name>
</gene>
<dbReference type="PROSITE" id="PS00166">
    <property type="entry name" value="ENOYL_COA_HYDRATASE"/>
    <property type="match status" value="1"/>
</dbReference>
<dbReference type="PANTHER" id="PTHR11941:SF54">
    <property type="entry name" value="ENOYL-COA HYDRATASE, MITOCHONDRIAL"/>
    <property type="match status" value="1"/>
</dbReference>
<proteinExistence type="inferred from homology"/>
<comment type="caution">
    <text evidence="4">The sequence shown here is derived from an EMBL/GenBank/DDBJ whole genome shotgun (WGS) entry which is preliminary data.</text>
</comment>
<dbReference type="CDD" id="cd06558">
    <property type="entry name" value="crotonase-like"/>
    <property type="match status" value="1"/>
</dbReference>
<accession>A0A7W4IRT0</accession>
<dbReference type="GO" id="GO:0006635">
    <property type="term" value="P:fatty acid beta-oxidation"/>
    <property type="evidence" value="ECO:0007669"/>
    <property type="project" value="TreeGrafter"/>
</dbReference>
<keyword evidence="5" id="KW-1185">Reference proteome</keyword>
<sequence>MSLKSSLRAVAPASPFNPAHLAPDNARDPHHAVFGQTSSPTLDSLPTVDIRLDQAAQTLWTFMRPGGRPSFSPPLLRDLHTVQQNIHHLAQQTDGVLPFRHIVVGSRVPGIFNLGGDLSLFAEKIMQGDRDGLRRYAYHCVDVVFANADGYGHCLTTVALVQGDALGGGFEAALSCDVIIAEKHAKFGLPEILFNLFPGMGAYTLLSRRLNPRMAEKIILSGQTYTATELHEMGIVDAVAETGEGESAVCEHLARIDRRYNAHDAIQRIKRLVNPISHQELRDITDIWVEAALKLTEADLRKMMRLVNAQNRRIGAPRPESVAS</sequence>
<evidence type="ECO:0000256" key="3">
    <source>
        <dbReference type="SAM" id="MobiDB-lite"/>
    </source>
</evidence>
<dbReference type="InterPro" id="IPR018376">
    <property type="entry name" value="Enoyl-CoA_hyd/isom_CS"/>
</dbReference>
<evidence type="ECO:0000313" key="4">
    <source>
        <dbReference type="EMBL" id="MBB2167871.1"/>
    </source>
</evidence>
<dbReference type="GO" id="GO:0003824">
    <property type="term" value="F:catalytic activity"/>
    <property type="evidence" value="ECO:0007669"/>
    <property type="project" value="InterPro"/>
</dbReference>
<protein>
    <submittedName>
        <fullName evidence="4">Crotonase/enoyl-CoA hydratase family protein</fullName>
    </submittedName>
</protein>
<dbReference type="Proteomes" id="UP000559860">
    <property type="component" value="Unassembled WGS sequence"/>
</dbReference>
<dbReference type="Pfam" id="PF00378">
    <property type="entry name" value="ECH_1"/>
    <property type="match status" value="1"/>
</dbReference>
<dbReference type="Gene3D" id="3.90.226.10">
    <property type="entry name" value="2-enoyl-CoA Hydratase, Chain A, domain 1"/>
    <property type="match status" value="1"/>
</dbReference>
<evidence type="ECO:0000256" key="1">
    <source>
        <dbReference type="ARBA" id="ARBA00005254"/>
    </source>
</evidence>
<dbReference type="InterPro" id="IPR029045">
    <property type="entry name" value="ClpP/crotonase-like_dom_sf"/>
</dbReference>
<dbReference type="RefSeq" id="WP_182985511.1">
    <property type="nucleotide sequence ID" value="NZ_JABEQD010000003.1"/>
</dbReference>
<name>A0A7W4IRT0_9PROT</name>
<dbReference type="SUPFAM" id="SSF52096">
    <property type="entry name" value="ClpP/crotonase"/>
    <property type="match status" value="1"/>
</dbReference>
<comment type="similarity">
    <text evidence="1 2">Belongs to the enoyl-CoA hydratase/isomerase family.</text>
</comment>
<evidence type="ECO:0000256" key="2">
    <source>
        <dbReference type="RuleBase" id="RU003707"/>
    </source>
</evidence>
<evidence type="ECO:0000313" key="5">
    <source>
        <dbReference type="Proteomes" id="UP000559860"/>
    </source>
</evidence>
<dbReference type="AlphaFoldDB" id="A0A7W4IRT0"/>
<organism evidence="4 5">
    <name type="scientific">Gluconacetobacter aggeris</name>
    <dbReference type="NCBI Taxonomy" id="1286186"/>
    <lineage>
        <taxon>Bacteria</taxon>
        <taxon>Pseudomonadati</taxon>
        <taxon>Pseudomonadota</taxon>
        <taxon>Alphaproteobacteria</taxon>
        <taxon>Acetobacterales</taxon>
        <taxon>Acetobacteraceae</taxon>
        <taxon>Gluconacetobacter</taxon>
    </lineage>
</organism>
<dbReference type="PANTHER" id="PTHR11941">
    <property type="entry name" value="ENOYL-COA HYDRATASE-RELATED"/>
    <property type="match status" value="1"/>
</dbReference>
<dbReference type="EMBL" id="JABEQD010000003">
    <property type="protein sequence ID" value="MBB2167871.1"/>
    <property type="molecule type" value="Genomic_DNA"/>
</dbReference>
<dbReference type="InterPro" id="IPR001753">
    <property type="entry name" value="Enoyl-CoA_hydra/iso"/>
</dbReference>
<dbReference type="Gene3D" id="6.20.390.30">
    <property type="match status" value="1"/>
</dbReference>